<accession>A0ABU1GH87</accession>
<comment type="similarity">
    <text evidence="5">Belongs to the L2HGDH family.</text>
</comment>
<dbReference type="PANTHER" id="PTHR43104:SF2">
    <property type="entry name" value="L-2-HYDROXYGLUTARATE DEHYDROGENASE, MITOCHONDRIAL"/>
    <property type="match status" value="1"/>
</dbReference>
<feature type="domain" description="FAD dependent oxidoreductase" evidence="6">
    <location>
        <begin position="3"/>
        <end position="390"/>
    </location>
</feature>
<gene>
    <name evidence="7" type="primary">lhgO</name>
    <name evidence="7" type="ORF">QC815_15695</name>
</gene>
<evidence type="ECO:0000256" key="4">
    <source>
        <dbReference type="ARBA" id="ARBA00023002"/>
    </source>
</evidence>
<keyword evidence="2" id="KW-0285">Flavoprotein</keyword>
<dbReference type="InterPro" id="IPR006076">
    <property type="entry name" value="FAD-dep_OxRdtase"/>
</dbReference>
<dbReference type="GO" id="GO:0016491">
    <property type="term" value="F:oxidoreductase activity"/>
    <property type="evidence" value="ECO:0007669"/>
    <property type="project" value="UniProtKB-KW"/>
</dbReference>
<protein>
    <submittedName>
        <fullName evidence="7">L-2-hydroxyglutarate oxidase</fullName>
        <ecNumber evidence="7">1.1.3.-</ecNumber>
    </submittedName>
</protein>
<dbReference type="NCBIfam" id="NF008726">
    <property type="entry name" value="PRK11728.1"/>
    <property type="match status" value="1"/>
</dbReference>
<evidence type="ECO:0000313" key="8">
    <source>
        <dbReference type="Proteomes" id="UP001269267"/>
    </source>
</evidence>
<keyword evidence="3" id="KW-0274">FAD</keyword>
<reference evidence="7 8" key="1">
    <citation type="submission" date="2023-04" db="EMBL/GenBank/DDBJ databases">
        <title>A long-awaited taxogenomic arrangement of the family Halomonadaceae.</title>
        <authorList>
            <person name="De La Haba R."/>
            <person name="Chuvochina M."/>
            <person name="Wittouck S."/>
            <person name="Arahal D.R."/>
            <person name="Sanchez-Porro C."/>
            <person name="Hugenholtz P."/>
            <person name="Ventosa A."/>
        </authorList>
    </citation>
    <scope>NUCLEOTIDE SEQUENCE [LARGE SCALE GENOMIC DNA]</scope>
    <source>
        <strain evidence="7 8">DSM 18042</strain>
    </source>
</reference>
<dbReference type="EMBL" id="JARWAI010000013">
    <property type="protein sequence ID" value="MDR5876360.1"/>
    <property type="molecule type" value="Genomic_DNA"/>
</dbReference>
<dbReference type="Gene3D" id="3.30.9.10">
    <property type="entry name" value="D-Amino Acid Oxidase, subunit A, domain 2"/>
    <property type="match status" value="1"/>
</dbReference>
<evidence type="ECO:0000313" key="7">
    <source>
        <dbReference type="EMBL" id="MDR5876360.1"/>
    </source>
</evidence>
<keyword evidence="8" id="KW-1185">Reference proteome</keyword>
<comment type="cofactor">
    <cofactor evidence="1">
        <name>FAD</name>
        <dbReference type="ChEBI" id="CHEBI:57692"/>
    </cofactor>
</comment>
<dbReference type="PANTHER" id="PTHR43104">
    <property type="entry name" value="L-2-HYDROXYGLUTARATE DEHYDROGENASE, MITOCHONDRIAL"/>
    <property type="match status" value="1"/>
</dbReference>
<name>A0ABU1GH87_9GAMM</name>
<dbReference type="Pfam" id="PF01266">
    <property type="entry name" value="DAO"/>
    <property type="match status" value="1"/>
</dbReference>
<evidence type="ECO:0000259" key="6">
    <source>
        <dbReference type="Pfam" id="PF01266"/>
    </source>
</evidence>
<dbReference type="InterPro" id="IPR036188">
    <property type="entry name" value="FAD/NAD-bd_sf"/>
</dbReference>
<proteinExistence type="inferred from homology"/>
<sequence length="398" mass="43948">MWDFIIIGGGILGMSTAMQLQQAYPDKRLLVLEKEQGPAQHQTGHNSGVIHAGVYYTPGSLKARFCLEGNRATRAFCDEHGIAYNICGKLLVATNEVEKQRMEALWERTAANGLQREWLEVGALREREPNITGVAGIFVPSSGIVDYAEVTRAMAATFERLGGSIRYGAEVTALEERRQEVVVSTADERLTSRYLVSCSGLMADRVIRMLGQTPDFTICPFRGEYYRLPEQHNQIVNHLIYPIPDPAMPFLGVHLTRMIDGSVTVGPNAVLALKREGYRKQDVSLGDMGRMLTHPGILKVLGRHLRPGLVEMKNSLYKRGYLELVRKYCPSLTADDLLPYTAGVRAQAVSNDGKLVDDFLFVNTRRTLNVGNAPSPAATSALPIGAHIVQQVADQLIE</sequence>
<evidence type="ECO:0000256" key="3">
    <source>
        <dbReference type="ARBA" id="ARBA00022827"/>
    </source>
</evidence>
<dbReference type="SUPFAM" id="SSF51905">
    <property type="entry name" value="FAD/NAD(P)-binding domain"/>
    <property type="match status" value="1"/>
</dbReference>
<organism evidence="7 8">
    <name type="scientific">Vreelandella gomseomensis</name>
    <dbReference type="NCBI Taxonomy" id="370766"/>
    <lineage>
        <taxon>Bacteria</taxon>
        <taxon>Pseudomonadati</taxon>
        <taxon>Pseudomonadota</taxon>
        <taxon>Gammaproteobacteria</taxon>
        <taxon>Oceanospirillales</taxon>
        <taxon>Halomonadaceae</taxon>
        <taxon>Vreelandella</taxon>
    </lineage>
</organism>
<dbReference type="Gene3D" id="3.50.50.60">
    <property type="entry name" value="FAD/NAD(P)-binding domain"/>
    <property type="match status" value="1"/>
</dbReference>
<evidence type="ECO:0000256" key="5">
    <source>
        <dbReference type="ARBA" id="ARBA00037941"/>
    </source>
</evidence>
<evidence type="ECO:0000256" key="2">
    <source>
        <dbReference type="ARBA" id="ARBA00022630"/>
    </source>
</evidence>
<dbReference type="EC" id="1.1.3.-" evidence="7"/>
<dbReference type="Proteomes" id="UP001269267">
    <property type="component" value="Unassembled WGS sequence"/>
</dbReference>
<comment type="caution">
    <text evidence="7">The sequence shown here is derived from an EMBL/GenBank/DDBJ whole genome shotgun (WGS) entry which is preliminary data.</text>
</comment>
<keyword evidence="4 7" id="KW-0560">Oxidoreductase</keyword>
<dbReference type="RefSeq" id="WP_310540829.1">
    <property type="nucleotide sequence ID" value="NZ_JARWAI010000013.1"/>
</dbReference>
<evidence type="ECO:0000256" key="1">
    <source>
        <dbReference type="ARBA" id="ARBA00001974"/>
    </source>
</evidence>